<accession>A0ABR3VM99</accession>
<sequence>MGSMQLAFELPPPAVVGEARETASSYQPPKDNTVKSRRRSSAVNPPKDPFALPPPPTRSRKIIQMKPRGDPAPETPVTASQDTATTSPSPSGPTGAKRKHPSATNATSKKVARKTAHSLIERRRRSKMNEEFAVLKNLVPACTGEMHKLAILQASIEYIRYLEDCVAKLKEQCAAGAPVDSEPDEHGITPTATHSPTDLASLSTAPSPVFAPIIDRSQQPSASPAILPQDSHGRHHSYSSVAPTEYYHTRNGYSTSASTSPSFGAQGSSDGPSYPFSAYGSALTSPALAPRRDVDQEATAALLMLNQMDRRASGGTAAPPRGISPWLVLRPEHYSGHRRQATPPQPAAPASGSGSPQDRNSPPPSKPRTVFTSAKARPLRLVQESLVNARKRRPPVFFANNAHSVLQDVSFITIYQTYTSPSASPLDKMAAPNPLMPKVDTPSIPSLPGTSVRPPAAGPVVSSAAADKDKLLADLRRQLDDSASDASSVDSRGRRRRRNNKQLARGGLTDPAILPRLADTKPVRLQLGLNLDVELELKARLQGDVSLTLLIENNPSKRPSSSTELRCDPRLSDNNNRQRPAWWFFGGGYYLPFTNPGYHRLRHLLGHSHNNESYQDNEDDWVDYAPTEEDYAELAHMRLGKLRLRQRWVDRESGSGER</sequence>
<feature type="compositionally biased region" description="Low complexity" evidence="1">
    <location>
        <begin position="451"/>
        <end position="464"/>
    </location>
</feature>
<dbReference type="EMBL" id="JAZGSY010000026">
    <property type="protein sequence ID" value="KAL1843015.1"/>
    <property type="molecule type" value="Genomic_DNA"/>
</dbReference>
<dbReference type="InterPro" id="IPR036638">
    <property type="entry name" value="HLH_DNA-bd_sf"/>
</dbReference>
<feature type="region of interest" description="Disordered" evidence="1">
    <location>
        <begin position="1"/>
        <end position="124"/>
    </location>
</feature>
<feature type="region of interest" description="Disordered" evidence="1">
    <location>
        <begin position="252"/>
        <end position="271"/>
    </location>
</feature>
<reference evidence="3 4" key="1">
    <citation type="journal article" date="2024" name="Commun. Biol.">
        <title>Comparative genomic analysis of thermophilic fungi reveals convergent evolutionary adaptations and gene losses.</title>
        <authorList>
            <person name="Steindorff A.S."/>
            <person name="Aguilar-Pontes M.V."/>
            <person name="Robinson A.J."/>
            <person name="Andreopoulos B."/>
            <person name="LaButti K."/>
            <person name="Kuo A."/>
            <person name="Mondo S."/>
            <person name="Riley R."/>
            <person name="Otillar R."/>
            <person name="Haridas S."/>
            <person name="Lipzen A."/>
            <person name="Grimwood J."/>
            <person name="Schmutz J."/>
            <person name="Clum A."/>
            <person name="Reid I.D."/>
            <person name="Moisan M.C."/>
            <person name="Butler G."/>
            <person name="Nguyen T.T.M."/>
            <person name="Dewar K."/>
            <person name="Conant G."/>
            <person name="Drula E."/>
            <person name="Henrissat B."/>
            <person name="Hansel C."/>
            <person name="Singer S."/>
            <person name="Hutchinson M.I."/>
            <person name="de Vries R.P."/>
            <person name="Natvig D.O."/>
            <person name="Powell A.J."/>
            <person name="Tsang A."/>
            <person name="Grigoriev I.V."/>
        </authorList>
    </citation>
    <scope>NUCLEOTIDE SEQUENCE [LARGE SCALE GENOMIC DNA]</scope>
    <source>
        <strain evidence="3 4">CBS 620.91</strain>
    </source>
</reference>
<comment type="caution">
    <text evidence="3">The sequence shown here is derived from an EMBL/GenBank/DDBJ whole genome shotgun (WGS) entry which is preliminary data.</text>
</comment>
<feature type="region of interest" description="Disordered" evidence="1">
    <location>
        <begin position="218"/>
        <end position="238"/>
    </location>
</feature>
<feature type="region of interest" description="Disordered" evidence="1">
    <location>
        <begin position="335"/>
        <end position="377"/>
    </location>
</feature>
<feature type="compositionally biased region" description="Pro residues" evidence="1">
    <location>
        <begin position="46"/>
        <end position="57"/>
    </location>
</feature>
<evidence type="ECO:0000256" key="1">
    <source>
        <dbReference type="SAM" id="MobiDB-lite"/>
    </source>
</evidence>
<protein>
    <recommendedName>
        <fullName evidence="2">BHLH domain-containing protein</fullName>
    </recommendedName>
</protein>
<dbReference type="SUPFAM" id="SSF47459">
    <property type="entry name" value="HLH, helix-loop-helix DNA-binding domain"/>
    <property type="match status" value="1"/>
</dbReference>
<feature type="region of interest" description="Disordered" evidence="1">
    <location>
        <begin position="177"/>
        <end position="202"/>
    </location>
</feature>
<evidence type="ECO:0000313" key="4">
    <source>
        <dbReference type="Proteomes" id="UP001583172"/>
    </source>
</evidence>
<dbReference type="Gene3D" id="4.10.280.10">
    <property type="entry name" value="Helix-loop-helix DNA-binding domain"/>
    <property type="match status" value="1"/>
</dbReference>
<feature type="domain" description="BHLH" evidence="2">
    <location>
        <begin position="112"/>
        <end position="162"/>
    </location>
</feature>
<dbReference type="PANTHER" id="PTHR46266:SF4">
    <property type="entry name" value="TRANSCRIPTION FACTOR TT8"/>
    <property type="match status" value="1"/>
</dbReference>
<feature type="compositionally biased region" description="Basic residues" evidence="1">
    <location>
        <begin position="110"/>
        <end position="124"/>
    </location>
</feature>
<dbReference type="SMART" id="SM00353">
    <property type="entry name" value="HLH"/>
    <property type="match status" value="1"/>
</dbReference>
<dbReference type="PROSITE" id="PS50888">
    <property type="entry name" value="BHLH"/>
    <property type="match status" value="1"/>
</dbReference>
<organism evidence="3 4">
    <name type="scientific">Humicola insolens</name>
    <name type="common">Soft-rot fungus</name>
    <dbReference type="NCBI Taxonomy" id="85995"/>
    <lineage>
        <taxon>Eukaryota</taxon>
        <taxon>Fungi</taxon>
        <taxon>Dikarya</taxon>
        <taxon>Ascomycota</taxon>
        <taxon>Pezizomycotina</taxon>
        <taxon>Sordariomycetes</taxon>
        <taxon>Sordariomycetidae</taxon>
        <taxon>Sordariales</taxon>
        <taxon>Chaetomiaceae</taxon>
        <taxon>Mycothermus</taxon>
    </lineage>
</organism>
<dbReference type="PANTHER" id="PTHR46266">
    <property type="entry name" value="TRANSCRIPTION FACTOR TT8"/>
    <property type="match status" value="1"/>
</dbReference>
<evidence type="ECO:0000313" key="3">
    <source>
        <dbReference type="EMBL" id="KAL1843015.1"/>
    </source>
</evidence>
<evidence type="ECO:0000259" key="2">
    <source>
        <dbReference type="PROSITE" id="PS50888"/>
    </source>
</evidence>
<feature type="region of interest" description="Disordered" evidence="1">
    <location>
        <begin position="422"/>
        <end position="464"/>
    </location>
</feature>
<feature type="compositionally biased region" description="Polar residues" evidence="1">
    <location>
        <begin position="190"/>
        <end position="202"/>
    </location>
</feature>
<feature type="compositionally biased region" description="Low complexity" evidence="1">
    <location>
        <begin position="83"/>
        <end position="95"/>
    </location>
</feature>
<proteinExistence type="predicted"/>
<dbReference type="InterPro" id="IPR011598">
    <property type="entry name" value="bHLH_dom"/>
</dbReference>
<gene>
    <name evidence="3" type="ORF">VTJ49DRAFT_3329</name>
</gene>
<dbReference type="Proteomes" id="UP001583172">
    <property type="component" value="Unassembled WGS sequence"/>
</dbReference>
<keyword evidence="4" id="KW-1185">Reference proteome</keyword>
<feature type="compositionally biased region" description="Low complexity" evidence="1">
    <location>
        <begin position="348"/>
        <end position="357"/>
    </location>
</feature>
<dbReference type="Pfam" id="PF00010">
    <property type="entry name" value="HLH"/>
    <property type="match status" value="1"/>
</dbReference>
<name>A0ABR3VM99_HUMIN</name>
<feature type="region of interest" description="Disordered" evidence="1">
    <location>
        <begin position="477"/>
        <end position="507"/>
    </location>
</feature>